<evidence type="ECO:0000313" key="2">
    <source>
        <dbReference type="Proteomes" id="UP000295169"/>
    </source>
</evidence>
<dbReference type="Proteomes" id="UP000295169">
    <property type="component" value="Unassembled WGS sequence"/>
</dbReference>
<evidence type="ECO:0000313" key="1">
    <source>
        <dbReference type="EMBL" id="TCL33372.1"/>
    </source>
</evidence>
<dbReference type="PROSITE" id="PS51257">
    <property type="entry name" value="PROKAR_LIPOPROTEIN"/>
    <property type="match status" value="1"/>
</dbReference>
<comment type="caution">
    <text evidence="1">The sequence shown here is derived from an EMBL/GenBank/DDBJ whole genome shotgun (WGS) entry which is preliminary data.</text>
</comment>
<name>A0A4R1PPL3_9GAMM</name>
<dbReference type="RefSeq" id="WP_131300663.1">
    <property type="nucleotide sequence ID" value="NZ_JBHLST010000117.1"/>
</dbReference>
<protein>
    <submittedName>
        <fullName evidence="1">Type VI secretion system protein</fullName>
    </submittedName>
</protein>
<gene>
    <name evidence="1" type="ORF">EV691_10446</name>
</gene>
<organism evidence="1 2">
    <name type="scientific">Azotobacter chroococcum</name>
    <dbReference type="NCBI Taxonomy" id="353"/>
    <lineage>
        <taxon>Bacteria</taxon>
        <taxon>Pseudomonadati</taxon>
        <taxon>Pseudomonadota</taxon>
        <taxon>Gammaproteobacteria</taxon>
        <taxon>Pseudomonadales</taxon>
        <taxon>Pseudomonadaceae</taxon>
        <taxon>Azotobacter</taxon>
    </lineage>
</organism>
<dbReference type="EMBL" id="SMMU01000004">
    <property type="protein sequence ID" value="TCL33372.1"/>
    <property type="molecule type" value="Genomic_DNA"/>
</dbReference>
<sequence>MKPGIFHFGNIVFGSLAALALSACSLFEPAVELKALTLDVAPRANDNTPIAVDFVAVQDPELLKLFSGMSARQWFAEREQLGLDYRKAFAVWGLELVPGQFLELERFPLSGAPAAGLLVFAGYNTPGVHRLRLDEMSVVQLRFESRDMRLFGTNERRYGLRWFHW</sequence>
<proteinExistence type="predicted"/>
<dbReference type="AlphaFoldDB" id="A0A4R1PPL3"/>
<accession>A0A4R1PPL3</accession>
<reference evidence="1 2" key="1">
    <citation type="submission" date="2019-03" db="EMBL/GenBank/DDBJ databases">
        <title>Genomic Encyclopedia of Type Strains, Phase IV (KMG-IV): sequencing the most valuable type-strain genomes for metagenomic binning, comparative biology and taxonomic classification.</title>
        <authorList>
            <person name="Goeker M."/>
        </authorList>
    </citation>
    <scope>NUCLEOTIDE SEQUENCE [LARGE SCALE GENOMIC DNA]</scope>
    <source>
        <strain evidence="1 2">DSM 2286</strain>
    </source>
</reference>